<sequence length="142" mass="16867">MLLPGLFTIGTLLVPQTQAADVSISVQGQIQPGVYGQINVGQPAVRVYHQPVYHQPVYREPVYVHHDYSPQYAPQPVYVLVQAPKKHRKHWRKYCHHYGACQQRVQFVEVDYRPRQYEKVYVYQDRDHGHREEKRHYHRGHD</sequence>
<dbReference type="Proteomes" id="UP000283077">
    <property type="component" value="Unassembled WGS sequence"/>
</dbReference>
<dbReference type="RefSeq" id="WP_127700497.1">
    <property type="nucleotide sequence ID" value="NZ_SACS01000022.1"/>
</dbReference>
<keyword evidence="2" id="KW-1185">Reference proteome</keyword>
<proteinExistence type="predicted"/>
<gene>
    <name evidence="1" type="ORF">EOE67_16820</name>
</gene>
<reference evidence="1 2" key="1">
    <citation type="submission" date="2019-01" db="EMBL/GenBank/DDBJ databases">
        <authorList>
            <person name="Chen W.-M."/>
        </authorList>
    </citation>
    <scope>NUCLEOTIDE SEQUENCE [LARGE SCALE GENOMIC DNA]</scope>
    <source>
        <strain evidence="1 2">KYPC3</strain>
    </source>
</reference>
<protein>
    <submittedName>
        <fullName evidence="1">Uncharacterized protein</fullName>
    </submittedName>
</protein>
<dbReference type="OrthoDB" id="8536851at2"/>
<evidence type="ECO:0000313" key="1">
    <source>
        <dbReference type="EMBL" id="RVU33387.1"/>
    </source>
</evidence>
<comment type="caution">
    <text evidence="1">The sequence shown here is derived from an EMBL/GenBank/DDBJ whole genome shotgun (WGS) entry which is preliminary data.</text>
</comment>
<dbReference type="AlphaFoldDB" id="A0A437QFS7"/>
<evidence type="ECO:0000313" key="2">
    <source>
        <dbReference type="Proteomes" id="UP000283077"/>
    </source>
</evidence>
<accession>A0A437QFS7</accession>
<dbReference type="EMBL" id="SACS01000022">
    <property type="protein sequence ID" value="RVU33387.1"/>
    <property type="molecule type" value="Genomic_DNA"/>
</dbReference>
<name>A0A437QFS7_9GAMM</name>
<organism evidence="1 2">
    <name type="scientific">Rheinheimera riviphila</name>
    <dbReference type="NCBI Taxonomy" id="1834037"/>
    <lineage>
        <taxon>Bacteria</taxon>
        <taxon>Pseudomonadati</taxon>
        <taxon>Pseudomonadota</taxon>
        <taxon>Gammaproteobacteria</taxon>
        <taxon>Chromatiales</taxon>
        <taxon>Chromatiaceae</taxon>
        <taxon>Rheinheimera</taxon>
    </lineage>
</organism>